<reference evidence="2 3" key="1">
    <citation type="submission" date="2018-03" db="EMBL/GenBank/DDBJ databases">
        <title>Diversity of phytobeneficial traits revealed by whole-genome analysis of worldwide-isolated phenazine-producing Pseudomonas spp.</title>
        <authorList>
            <person name="Biessy A."/>
            <person name="Novinscak A."/>
            <person name="Blom J."/>
            <person name="Leger G."/>
            <person name="Thomashow L.S."/>
            <person name="Cazorla F.M."/>
            <person name="Josic D."/>
            <person name="Filion M."/>
        </authorList>
    </citation>
    <scope>NUCLEOTIDE SEQUENCE [LARGE SCALE GENOMIC DNA]</scope>
    <source>
        <strain evidence="2 3">ChPhzS24</strain>
    </source>
</reference>
<feature type="region of interest" description="Disordered" evidence="1">
    <location>
        <begin position="1"/>
        <end position="57"/>
    </location>
</feature>
<dbReference type="Proteomes" id="UP000280455">
    <property type="component" value="Chromosome"/>
</dbReference>
<evidence type="ECO:0000256" key="1">
    <source>
        <dbReference type="SAM" id="MobiDB-lite"/>
    </source>
</evidence>
<organism evidence="2 3">
    <name type="scientific">Pseudomonas chlororaphis subsp. aureofaciens</name>
    <dbReference type="NCBI Taxonomy" id="587851"/>
    <lineage>
        <taxon>Bacteria</taxon>
        <taxon>Pseudomonadati</taxon>
        <taxon>Pseudomonadota</taxon>
        <taxon>Gammaproteobacteria</taxon>
        <taxon>Pseudomonadales</taxon>
        <taxon>Pseudomonadaceae</taxon>
        <taxon>Pseudomonas</taxon>
    </lineage>
</organism>
<name>A0AAD0ZGP3_9PSED</name>
<evidence type="ECO:0000313" key="2">
    <source>
        <dbReference type="EMBL" id="AZE30967.1"/>
    </source>
</evidence>
<gene>
    <name evidence="2" type="ORF">C4K07_4191</name>
</gene>
<accession>A0AAD0ZGP3</accession>
<feature type="compositionally biased region" description="Polar residues" evidence="1">
    <location>
        <begin position="1"/>
        <end position="10"/>
    </location>
</feature>
<protein>
    <submittedName>
        <fullName evidence="2">Uncharacterized protein</fullName>
    </submittedName>
</protein>
<proteinExistence type="predicted"/>
<dbReference type="AlphaFoldDB" id="A0AAD0ZGP3"/>
<dbReference type="EMBL" id="CP027750">
    <property type="protein sequence ID" value="AZE30967.1"/>
    <property type="molecule type" value="Genomic_DNA"/>
</dbReference>
<evidence type="ECO:0000313" key="3">
    <source>
        <dbReference type="Proteomes" id="UP000280455"/>
    </source>
</evidence>
<sequence>MLNVRASSRASLAPTDANRRQPVGARLARDGRRSRPPFQPSRYPRKSPHPAFAADPS</sequence>